<protein>
    <recommendedName>
        <fullName evidence="3">N-acetyltransferase domain-containing protein</fullName>
    </recommendedName>
</protein>
<organism evidence="1 2">
    <name type="scientific">Heterobasidion irregulare (strain TC 32-1)</name>
    <dbReference type="NCBI Taxonomy" id="747525"/>
    <lineage>
        <taxon>Eukaryota</taxon>
        <taxon>Fungi</taxon>
        <taxon>Dikarya</taxon>
        <taxon>Basidiomycota</taxon>
        <taxon>Agaricomycotina</taxon>
        <taxon>Agaricomycetes</taxon>
        <taxon>Russulales</taxon>
        <taxon>Bondarzewiaceae</taxon>
        <taxon>Heterobasidion</taxon>
        <taxon>Heterobasidion annosum species complex</taxon>
    </lineage>
</organism>
<dbReference type="Gene3D" id="3.40.630.30">
    <property type="match status" value="1"/>
</dbReference>
<dbReference type="InterPro" id="IPR016181">
    <property type="entry name" value="Acyl_CoA_acyltransferase"/>
</dbReference>
<dbReference type="AlphaFoldDB" id="W4K2T1"/>
<reference evidence="1 2" key="1">
    <citation type="journal article" date="2012" name="New Phytol.">
        <title>Insight into trade-off between wood decay and parasitism from the genome of a fungal forest pathogen.</title>
        <authorList>
            <person name="Olson A."/>
            <person name="Aerts A."/>
            <person name="Asiegbu F."/>
            <person name="Belbahri L."/>
            <person name="Bouzid O."/>
            <person name="Broberg A."/>
            <person name="Canback B."/>
            <person name="Coutinho P.M."/>
            <person name="Cullen D."/>
            <person name="Dalman K."/>
            <person name="Deflorio G."/>
            <person name="van Diepen L.T."/>
            <person name="Dunand C."/>
            <person name="Duplessis S."/>
            <person name="Durling M."/>
            <person name="Gonthier P."/>
            <person name="Grimwood J."/>
            <person name="Fossdal C.G."/>
            <person name="Hansson D."/>
            <person name="Henrissat B."/>
            <person name="Hietala A."/>
            <person name="Himmelstrand K."/>
            <person name="Hoffmeister D."/>
            <person name="Hogberg N."/>
            <person name="James T.Y."/>
            <person name="Karlsson M."/>
            <person name="Kohler A."/>
            <person name="Kues U."/>
            <person name="Lee Y.H."/>
            <person name="Lin Y.C."/>
            <person name="Lind M."/>
            <person name="Lindquist E."/>
            <person name="Lombard V."/>
            <person name="Lucas S."/>
            <person name="Lunden K."/>
            <person name="Morin E."/>
            <person name="Murat C."/>
            <person name="Park J."/>
            <person name="Raffaello T."/>
            <person name="Rouze P."/>
            <person name="Salamov A."/>
            <person name="Schmutz J."/>
            <person name="Solheim H."/>
            <person name="Stahlberg J."/>
            <person name="Velez H."/>
            <person name="de Vries R.P."/>
            <person name="Wiebenga A."/>
            <person name="Woodward S."/>
            <person name="Yakovlev I."/>
            <person name="Garbelotto M."/>
            <person name="Martin F."/>
            <person name="Grigoriev I.V."/>
            <person name="Stenlid J."/>
        </authorList>
    </citation>
    <scope>NUCLEOTIDE SEQUENCE [LARGE SCALE GENOMIC DNA]</scope>
    <source>
        <strain evidence="1 2">TC 32-1</strain>
    </source>
</reference>
<evidence type="ECO:0000313" key="2">
    <source>
        <dbReference type="Proteomes" id="UP000030671"/>
    </source>
</evidence>
<accession>W4K2T1</accession>
<sequence>MSQTVLRRSNPSSPPQRLRCAPAAHLSIVLRAYRESDIALLNLLEDYDVLKAMTIDYVVPGQRQLIEMWIKLPLYVTIVHKETEKFMGITALKVNVPKNCDAELGIFGYAFEGMGLRRLSLGVPQSNKRAIALYDKIGFVCEGAKREALLDEGKWVDIIWMGMLETEYRVRKLETAK</sequence>
<dbReference type="SUPFAM" id="SSF55729">
    <property type="entry name" value="Acyl-CoA N-acyltransferases (Nat)"/>
    <property type="match status" value="1"/>
</dbReference>
<dbReference type="Proteomes" id="UP000030671">
    <property type="component" value="Unassembled WGS sequence"/>
</dbReference>
<keyword evidence="2" id="KW-1185">Reference proteome</keyword>
<dbReference type="KEGG" id="hir:HETIRDRAFT_103357"/>
<evidence type="ECO:0000313" key="1">
    <source>
        <dbReference type="EMBL" id="ETW80133.1"/>
    </source>
</evidence>
<name>W4K2T1_HETIT</name>
<dbReference type="OrthoDB" id="630895at2759"/>
<dbReference type="HOGENOM" id="CLU_013985_3_2_1"/>
<proteinExistence type="predicted"/>
<evidence type="ECO:0008006" key="3">
    <source>
        <dbReference type="Google" id="ProtNLM"/>
    </source>
</evidence>
<dbReference type="RefSeq" id="XP_009548651.1">
    <property type="nucleotide sequence ID" value="XM_009550356.1"/>
</dbReference>
<gene>
    <name evidence="1" type="ORF">HETIRDRAFT_103357</name>
</gene>
<dbReference type="GeneID" id="20665897"/>
<dbReference type="InParanoid" id="W4K2T1"/>
<dbReference type="EMBL" id="KI925460">
    <property type="protein sequence ID" value="ETW80133.1"/>
    <property type="molecule type" value="Genomic_DNA"/>
</dbReference>